<dbReference type="PANTHER" id="PTHR43634:SF2">
    <property type="entry name" value="LOW CONDUCTANCE MECHANOSENSITIVE CHANNEL YNAI"/>
    <property type="match status" value="1"/>
</dbReference>
<dbReference type="RefSeq" id="WP_082861106.1">
    <property type="nucleotide sequence ID" value="NZ_FLOC01000016.1"/>
</dbReference>
<evidence type="ECO:0000256" key="1">
    <source>
        <dbReference type="ARBA" id="ARBA00004651"/>
    </source>
</evidence>
<dbReference type="Pfam" id="PF00924">
    <property type="entry name" value="MS_channel_2nd"/>
    <property type="match status" value="1"/>
</dbReference>
<feature type="compositionally biased region" description="Polar residues" evidence="7">
    <location>
        <begin position="384"/>
        <end position="402"/>
    </location>
</feature>
<dbReference type="InterPro" id="IPR011014">
    <property type="entry name" value="MscS_channel_TM-2"/>
</dbReference>
<dbReference type="AlphaFoldDB" id="A0A1A8TLV6"/>
<dbReference type="InterPro" id="IPR006685">
    <property type="entry name" value="MscS_channel_2nd"/>
</dbReference>
<evidence type="ECO:0000259" key="10">
    <source>
        <dbReference type="Pfam" id="PF21082"/>
    </source>
</evidence>
<dbReference type="Gene3D" id="3.30.70.100">
    <property type="match status" value="1"/>
</dbReference>
<evidence type="ECO:0000256" key="7">
    <source>
        <dbReference type="SAM" id="MobiDB-lite"/>
    </source>
</evidence>
<evidence type="ECO:0000259" key="11">
    <source>
        <dbReference type="Pfam" id="PF21088"/>
    </source>
</evidence>
<dbReference type="Pfam" id="PF21082">
    <property type="entry name" value="MS_channel_3rd"/>
    <property type="match status" value="1"/>
</dbReference>
<feature type="region of interest" description="Disordered" evidence="7">
    <location>
        <begin position="365"/>
        <end position="402"/>
    </location>
</feature>
<keyword evidence="3" id="KW-1003">Cell membrane</keyword>
<feature type="transmembrane region" description="Helical" evidence="8">
    <location>
        <begin position="63"/>
        <end position="82"/>
    </location>
</feature>
<keyword evidence="13" id="KW-1185">Reference proteome</keyword>
<dbReference type="InterPro" id="IPR010920">
    <property type="entry name" value="LSM_dom_sf"/>
</dbReference>
<dbReference type="OrthoDB" id="9775207at2"/>
<dbReference type="InterPro" id="IPR045042">
    <property type="entry name" value="YnaI-like"/>
</dbReference>
<feature type="domain" description="Mechanosensitive ion channel MscS" evidence="9">
    <location>
        <begin position="183"/>
        <end position="252"/>
    </location>
</feature>
<evidence type="ECO:0000259" key="9">
    <source>
        <dbReference type="Pfam" id="PF00924"/>
    </source>
</evidence>
<dbReference type="SUPFAM" id="SSF82861">
    <property type="entry name" value="Mechanosensitive channel protein MscS (YggB), transmembrane region"/>
    <property type="match status" value="1"/>
</dbReference>
<gene>
    <name evidence="12" type="primary">ynaI_2</name>
    <name evidence="12" type="ORF">MAQ5080_02689</name>
</gene>
<dbReference type="Proteomes" id="UP000092627">
    <property type="component" value="Unassembled WGS sequence"/>
</dbReference>
<evidence type="ECO:0000256" key="8">
    <source>
        <dbReference type="SAM" id="Phobius"/>
    </source>
</evidence>
<dbReference type="InterPro" id="IPR006686">
    <property type="entry name" value="MscS_channel_CS"/>
</dbReference>
<dbReference type="Gene3D" id="1.10.287.1260">
    <property type="match status" value="1"/>
</dbReference>
<dbReference type="SUPFAM" id="SSF50182">
    <property type="entry name" value="Sm-like ribonucleoproteins"/>
    <property type="match status" value="1"/>
</dbReference>
<evidence type="ECO:0000256" key="5">
    <source>
        <dbReference type="ARBA" id="ARBA00022989"/>
    </source>
</evidence>
<dbReference type="InterPro" id="IPR023408">
    <property type="entry name" value="MscS_beta-dom_sf"/>
</dbReference>
<sequence length="402" mass="45071">MTWETIQPYLGIGEGQMHWIVKVFIVVFITLTLNFIVGRLLLRIDDKLQRTRTPWDNMIVEAAIPPLRLFIWLIGLSIAAQISEKQLDEEFITIIAKVREIGVIAIIAWFLLRCVKGIEATLISGRASKAVDYTTASAISKLLRAAVIITAALVILQNLGYSISGVLAFGGIGGIAVGFAAKDLLANFFGGLMVYLDRPFKVGDWIRSPDKNIEGTVEHIGWRQTRIRTFDMRPLYVPNATFSTISVENPSRMSHRRINESVGVRYNDFGKLATILDDIKDMVGNHPEIDNSQIYMVNFNQFGPSSLDFFIYAYTRTTSWAKYHEVKQDVLFQAMQIIEQHGAEVAFPTRTLHLFNEQQDSEEFIADQSAAAAKPKLSARHSRQNGNQNQADTSQVGDAESN</sequence>
<dbReference type="InterPro" id="IPR011066">
    <property type="entry name" value="MscS_channel_C_sf"/>
</dbReference>
<evidence type="ECO:0000256" key="4">
    <source>
        <dbReference type="ARBA" id="ARBA00022692"/>
    </source>
</evidence>
<keyword evidence="4 8" id="KW-0812">Transmembrane</keyword>
<dbReference type="InterPro" id="IPR049142">
    <property type="entry name" value="MS_channel_1st"/>
</dbReference>
<dbReference type="EMBL" id="FLOC01000016">
    <property type="protein sequence ID" value="SBS33799.1"/>
    <property type="molecule type" value="Genomic_DNA"/>
</dbReference>
<dbReference type="STRING" id="295068.MAQ5080_02689"/>
<accession>A0A1A8TLV6</accession>
<proteinExistence type="inferred from homology"/>
<keyword evidence="6 8" id="KW-0472">Membrane</keyword>
<evidence type="ECO:0000256" key="2">
    <source>
        <dbReference type="ARBA" id="ARBA00008017"/>
    </source>
</evidence>
<reference evidence="12 13" key="1">
    <citation type="submission" date="2016-06" db="EMBL/GenBank/DDBJ databases">
        <authorList>
            <person name="Kjaerup R.B."/>
            <person name="Dalgaard T.S."/>
            <person name="Juul-Madsen H.R."/>
        </authorList>
    </citation>
    <scope>NUCLEOTIDE SEQUENCE [LARGE SCALE GENOMIC DNA]</scope>
    <source>
        <strain evidence="12 13">CECT 5080</strain>
    </source>
</reference>
<keyword evidence="5 8" id="KW-1133">Transmembrane helix</keyword>
<dbReference type="GO" id="GO:0008381">
    <property type="term" value="F:mechanosensitive monoatomic ion channel activity"/>
    <property type="evidence" value="ECO:0007669"/>
    <property type="project" value="UniProtKB-ARBA"/>
</dbReference>
<evidence type="ECO:0000313" key="12">
    <source>
        <dbReference type="EMBL" id="SBS33799.1"/>
    </source>
</evidence>
<organism evidence="12 13">
    <name type="scientific">Marinomonas aquimarina</name>
    <dbReference type="NCBI Taxonomy" id="295068"/>
    <lineage>
        <taxon>Bacteria</taxon>
        <taxon>Pseudomonadati</taxon>
        <taxon>Pseudomonadota</taxon>
        <taxon>Gammaproteobacteria</taxon>
        <taxon>Oceanospirillales</taxon>
        <taxon>Oceanospirillaceae</taxon>
        <taxon>Marinomonas</taxon>
    </lineage>
</organism>
<dbReference type="SUPFAM" id="SSF82689">
    <property type="entry name" value="Mechanosensitive channel protein MscS (YggB), C-terminal domain"/>
    <property type="match status" value="1"/>
</dbReference>
<feature type="transmembrane region" description="Helical" evidence="8">
    <location>
        <begin position="94"/>
        <end position="112"/>
    </location>
</feature>
<feature type="domain" description="Mechanosensitive ion channel transmembrane helices 2/3" evidence="11">
    <location>
        <begin position="141"/>
        <end position="182"/>
    </location>
</feature>
<dbReference type="Pfam" id="PF21088">
    <property type="entry name" value="MS_channel_1st"/>
    <property type="match status" value="1"/>
</dbReference>
<comment type="subcellular location">
    <subcellularLocation>
        <location evidence="1">Cell membrane</location>
        <topology evidence="1">Multi-pass membrane protein</topology>
    </subcellularLocation>
</comment>
<dbReference type="PROSITE" id="PS01246">
    <property type="entry name" value="UPF0003"/>
    <property type="match status" value="1"/>
</dbReference>
<dbReference type="InterPro" id="IPR049278">
    <property type="entry name" value="MS_channel_C"/>
</dbReference>
<name>A0A1A8TLV6_9GAMM</name>
<dbReference type="PANTHER" id="PTHR43634">
    <property type="entry name" value="OW CONDUCTANCE MECHANOSENSITIVE CHANNEL"/>
    <property type="match status" value="1"/>
</dbReference>
<feature type="transmembrane region" description="Helical" evidence="8">
    <location>
        <begin position="161"/>
        <end position="181"/>
    </location>
</feature>
<dbReference type="Gene3D" id="2.30.30.60">
    <property type="match status" value="1"/>
</dbReference>
<feature type="transmembrane region" description="Helical" evidence="8">
    <location>
        <begin position="20"/>
        <end position="42"/>
    </location>
</feature>
<dbReference type="GO" id="GO:0005886">
    <property type="term" value="C:plasma membrane"/>
    <property type="evidence" value="ECO:0007669"/>
    <property type="project" value="UniProtKB-SubCell"/>
</dbReference>
<evidence type="ECO:0000256" key="6">
    <source>
        <dbReference type="ARBA" id="ARBA00023136"/>
    </source>
</evidence>
<evidence type="ECO:0000313" key="13">
    <source>
        <dbReference type="Proteomes" id="UP000092627"/>
    </source>
</evidence>
<feature type="domain" description="Mechanosensitive ion channel MscS C-terminal" evidence="10">
    <location>
        <begin position="261"/>
        <end position="344"/>
    </location>
</feature>
<protein>
    <submittedName>
        <fullName evidence="12">Low conductance mechanosensitive channel YnaI</fullName>
    </submittedName>
</protein>
<comment type="similarity">
    <text evidence="2">Belongs to the MscS (TC 1.A.23) family.</text>
</comment>
<evidence type="ECO:0000256" key="3">
    <source>
        <dbReference type="ARBA" id="ARBA00022475"/>
    </source>
</evidence>